<dbReference type="SUPFAM" id="SSF48498">
    <property type="entry name" value="Tetracyclin repressor-like, C-terminal domain"/>
    <property type="match status" value="1"/>
</dbReference>
<keyword evidence="1" id="KW-0805">Transcription regulation</keyword>
<keyword evidence="3" id="KW-0804">Transcription</keyword>
<evidence type="ECO:0000256" key="3">
    <source>
        <dbReference type="ARBA" id="ARBA00023163"/>
    </source>
</evidence>
<dbReference type="PROSITE" id="PS01081">
    <property type="entry name" value="HTH_TETR_1"/>
    <property type="match status" value="1"/>
</dbReference>
<sequence>MRPIKYSDEQIFLGFYTAIATHGYSKLSLEKIAKEANVSTAILSKRFGSKKGLILSYFQYALERTRLVVEENQLKETNIDTLRNFLTYWSAENDDATSLMSMIAIYLEGVQDQELHAISQERNLLIDNEVQRILQASIDKGEIAEINVKETSYLLQASILGAVMLWLHKQDKSLKELIELCIDRVIGINHG</sequence>
<dbReference type="PANTHER" id="PTHR47506:SF1">
    <property type="entry name" value="HTH-TYPE TRANSCRIPTIONAL REGULATOR YJDC"/>
    <property type="match status" value="1"/>
</dbReference>
<name>A0A0A1MSM4_9BACI</name>
<keyword evidence="7" id="KW-1185">Reference proteome</keyword>
<dbReference type="InterPro" id="IPR036271">
    <property type="entry name" value="Tet_transcr_reg_TetR-rel_C_sf"/>
</dbReference>
<dbReference type="Gene3D" id="1.10.357.10">
    <property type="entry name" value="Tetracycline Repressor, domain 2"/>
    <property type="match status" value="1"/>
</dbReference>
<proteinExistence type="predicted"/>
<feature type="DNA-binding region" description="H-T-H motif" evidence="4">
    <location>
        <begin position="28"/>
        <end position="47"/>
    </location>
</feature>
<dbReference type="InterPro" id="IPR009057">
    <property type="entry name" value="Homeodomain-like_sf"/>
</dbReference>
<reference evidence="6 7" key="1">
    <citation type="submission" date="2014-11" db="EMBL/GenBank/DDBJ databases">
        <authorList>
            <person name="Urmite Genomes Urmite Genomes"/>
        </authorList>
    </citation>
    <scope>NUCLEOTIDE SEQUENCE [LARGE SCALE GENOMIC DNA]</scope>
    <source>
        <strain evidence="6 7">Oc5</strain>
    </source>
</reference>
<keyword evidence="2 4" id="KW-0238">DNA-binding</keyword>
<dbReference type="PROSITE" id="PS50977">
    <property type="entry name" value="HTH_TETR_2"/>
    <property type="match status" value="1"/>
</dbReference>
<evidence type="ECO:0000313" key="7">
    <source>
        <dbReference type="Proteomes" id="UP000040453"/>
    </source>
</evidence>
<dbReference type="PANTHER" id="PTHR47506">
    <property type="entry name" value="TRANSCRIPTIONAL REGULATORY PROTEIN"/>
    <property type="match status" value="1"/>
</dbReference>
<evidence type="ECO:0000256" key="2">
    <source>
        <dbReference type="ARBA" id="ARBA00023125"/>
    </source>
</evidence>
<accession>A0A0A1MSM4</accession>
<protein>
    <submittedName>
        <fullName evidence="6">HTH-type transcriptional regulator BetI</fullName>
    </submittedName>
</protein>
<dbReference type="RefSeq" id="WP_040980355.1">
    <property type="nucleotide sequence ID" value="NZ_CDGG01000001.1"/>
</dbReference>
<dbReference type="AlphaFoldDB" id="A0A0A1MSM4"/>
<dbReference type="InterPro" id="IPR001647">
    <property type="entry name" value="HTH_TetR"/>
</dbReference>
<evidence type="ECO:0000256" key="1">
    <source>
        <dbReference type="ARBA" id="ARBA00023015"/>
    </source>
</evidence>
<evidence type="ECO:0000259" key="5">
    <source>
        <dbReference type="PROSITE" id="PS50977"/>
    </source>
</evidence>
<gene>
    <name evidence="6" type="primary">betI_4</name>
    <name evidence="6" type="ORF">BN997_02559</name>
</gene>
<feature type="domain" description="HTH tetR-type" evidence="5">
    <location>
        <begin position="5"/>
        <end position="65"/>
    </location>
</feature>
<evidence type="ECO:0000313" key="6">
    <source>
        <dbReference type="EMBL" id="CEI82674.1"/>
    </source>
</evidence>
<dbReference type="InterPro" id="IPR023772">
    <property type="entry name" value="DNA-bd_HTH_TetR-type_CS"/>
</dbReference>
<dbReference type="EMBL" id="CDGG01000001">
    <property type="protein sequence ID" value="CEI82674.1"/>
    <property type="molecule type" value="Genomic_DNA"/>
</dbReference>
<organism evidence="6 7">
    <name type="scientific">Oceanobacillus oncorhynchi</name>
    <dbReference type="NCBI Taxonomy" id="545501"/>
    <lineage>
        <taxon>Bacteria</taxon>
        <taxon>Bacillati</taxon>
        <taxon>Bacillota</taxon>
        <taxon>Bacilli</taxon>
        <taxon>Bacillales</taxon>
        <taxon>Bacillaceae</taxon>
        <taxon>Oceanobacillus</taxon>
    </lineage>
</organism>
<dbReference type="STRING" id="545501.BN997_02559"/>
<dbReference type="SUPFAM" id="SSF46689">
    <property type="entry name" value="Homeodomain-like"/>
    <property type="match status" value="1"/>
</dbReference>
<dbReference type="GO" id="GO:0003677">
    <property type="term" value="F:DNA binding"/>
    <property type="evidence" value="ECO:0007669"/>
    <property type="project" value="UniProtKB-UniRule"/>
</dbReference>
<dbReference type="Pfam" id="PF00440">
    <property type="entry name" value="TetR_N"/>
    <property type="match status" value="1"/>
</dbReference>
<evidence type="ECO:0000256" key="4">
    <source>
        <dbReference type="PROSITE-ProRule" id="PRU00335"/>
    </source>
</evidence>
<dbReference type="Proteomes" id="UP000040453">
    <property type="component" value="Unassembled WGS sequence"/>
</dbReference>
<dbReference type="OrthoDB" id="2388018at2"/>